<feature type="domain" description="HAMP" evidence="18">
    <location>
        <begin position="187"/>
        <end position="239"/>
    </location>
</feature>
<evidence type="ECO:0000256" key="12">
    <source>
        <dbReference type="ARBA" id="ARBA00068150"/>
    </source>
</evidence>
<dbReference type="PANTHER" id="PTHR45339:SF1">
    <property type="entry name" value="HYBRID SIGNAL TRANSDUCTION HISTIDINE KINASE J"/>
    <property type="match status" value="1"/>
</dbReference>
<dbReference type="InterPro" id="IPR001789">
    <property type="entry name" value="Sig_transdc_resp-reg_receiver"/>
</dbReference>
<evidence type="ECO:0000256" key="8">
    <source>
        <dbReference type="ARBA" id="ARBA00022777"/>
    </source>
</evidence>
<dbReference type="FunFam" id="3.30.565.10:FF:000010">
    <property type="entry name" value="Sensor histidine kinase RcsC"/>
    <property type="match status" value="1"/>
</dbReference>
<keyword evidence="15" id="KW-0472">Membrane</keyword>
<dbReference type="Proteomes" id="UP000243629">
    <property type="component" value="Unassembled WGS sequence"/>
</dbReference>
<comment type="subunit">
    <text evidence="11">At low DSF concentrations, interacts with RpfF.</text>
</comment>
<dbReference type="GO" id="GO:0000155">
    <property type="term" value="F:phosphorelay sensor kinase activity"/>
    <property type="evidence" value="ECO:0007669"/>
    <property type="project" value="InterPro"/>
</dbReference>
<keyword evidence="14" id="KW-0175">Coiled coil</keyword>
<dbReference type="Pfam" id="PF02518">
    <property type="entry name" value="HATPase_c"/>
    <property type="match status" value="1"/>
</dbReference>
<dbReference type="CDD" id="cd06225">
    <property type="entry name" value="HAMP"/>
    <property type="match status" value="1"/>
</dbReference>
<sequence>MQLKINSLPTRLLLTALAPALLLGLLLVAWFTHARIDDVQRELQETGQLIADQLAPAAEYGVITGNRATLEALLTGAMRSPHVHSIEVLDRFGLRLIRQESEVPDSGQIQLFMADIMRESIVLDRALFLLDSPASNAQEQQRYLGQVRVGLSPALFQQRQHQIMLTTLLLSVLVLLGAAALAFAMTRSISQPLGRMSKAVQALRDGRLETRLAVSESDDMGQLMTNINTLADSLQTSRQQNQQMISELTSAREQAETANQAKSDFLAMMSHELRTPMNGVMGMLQLLETTELSDEQDEYVNVAGQSTQHLLKVINDILDFSRIERGVVELERIPFDLYDCLHSIPLSFEHAARQKGLLLEVQLCGEPPHPQVIGDPTRIRQILVNLLGNALKFTEQGRIRLEAQWSLEDKQRLWLECRVSDTGIGIDSDRLDSMFDPFQQADSSTSRRYGGTGLGLSIARTFARQMGGELQASSRIGQGSSFTLSMPLPLSATTTPERNGLSAGKFPDIEGKLLVVEDNNVNRMVVEGLLGSLHIDCSSAETGEEALQMLEREPHQWSLILMDLQLPGLSGLQTWKRCQKLYAERGLPPPACVALSAGALSRDREDCERAGMHGYLSKPVSRQALQKALLPLMQREENKPD</sequence>
<feature type="domain" description="Histidine kinase" evidence="16">
    <location>
        <begin position="268"/>
        <end position="490"/>
    </location>
</feature>
<evidence type="ECO:0000256" key="5">
    <source>
        <dbReference type="ARBA" id="ARBA00022553"/>
    </source>
</evidence>
<dbReference type="Pfam" id="PF00512">
    <property type="entry name" value="HisKA"/>
    <property type="match status" value="1"/>
</dbReference>
<keyword evidence="20" id="KW-1185">Reference proteome</keyword>
<dbReference type="SMART" id="SM00388">
    <property type="entry name" value="HisKA"/>
    <property type="match status" value="1"/>
</dbReference>
<evidence type="ECO:0000256" key="11">
    <source>
        <dbReference type="ARBA" id="ARBA00064003"/>
    </source>
</evidence>
<evidence type="ECO:0000256" key="4">
    <source>
        <dbReference type="ARBA" id="ARBA00022519"/>
    </source>
</evidence>
<dbReference type="OrthoDB" id="9797243at2"/>
<dbReference type="PROSITE" id="PS50110">
    <property type="entry name" value="RESPONSE_REGULATORY"/>
    <property type="match status" value="1"/>
</dbReference>
<dbReference type="InterPro" id="IPR004358">
    <property type="entry name" value="Sig_transdc_His_kin-like_C"/>
</dbReference>
<dbReference type="InterPro" id="IPR011006">
    <property type="entry name" value="CheY-like_superfamily"/>
</dbReference>
<dbReference type="SUPFAM" id="SSF55874">
    <property type="entry name" value="ATPase domain of HSP90 chaperone/DNA topoisomerase II/histidine kinase"/>
    <property type="match status" value="1"/>
</dbReference>
<keyword evidence="15" id="KW-0812">Transmembrane</keyword>
<evidence type="ECO:0000256" key="13">
    <source>
        <dbReference type="PROSITE-ProRule" id="PRU00169"/>
    </source>
</evidence>
<dbReference type="InterPro" id="IPR019247">
    <property type="entry name" value="Histidine_kinase_BarA_N"/>
</dbReference>
<evidence type="ECO:0000256" key="6">
    <source>
        <dbReference type="ARBA" id="ARBA00022679"/>
    </source>
</evidence>
<dbReference type="GO" id="GO:0005524">
    <property type="term" value="F:ATP binding"/>
    <property type="evidence" value="ECO:0007669"/>
    <property type="project" value="UniProtKB-KW"/>
</dbReference>
<dbReference type="CDD" id="cd16922">
    <property type="entry name" value="HATPase_EvgS-ArcB-TorS-like"/>
    <property type="match status" value="1"/>
</dbReference>
<keyword evidence="15" id="KW-1133">Transmembrane helix</keyword>
<evidence type="ECO:0000259" key="16">
    <source>
        <dbReference type="PROSITE" id="PS50109"/>
    </source>
</evidence>
<dbReference type="GO" id="GO:0005886">
    <property type="term" value="C:plasma membrane"/>
    <property type="evidence" value="ECO:0007669"/>
    <property type="project" value="UniProtKB-SubCell"/>
</dbReference>
<comment type="subcellular location">
    <subcellularLocation>
        <location evidence="2">Cell inner membrane</location>
        <topology evidence="2">Multi-pass membrane protein</topology>
    </subcellularLocation>
</comment>
<dbReference type="Pfam" id="PF09984">
    <property type="entry name" value="sCache_4"/>
    <property type="match status" value="1"/>
</dbReference>
<keyword evidence="8 19" id="KW-0418">Kinase</keyword>
<dbReference type="EC" id="2.7.13.3" evidence="3"/>
<evidence type="ECO:0000256" key="2">
    <source>
        <dbReference type="ARBA" id="ARBA00004429"/>
    </source>
</evidence>
<dbReference type="PRINTS" id="PR00344">
    <property type="entry name" value="BCTRLSENSOR"/>
</dbReference>
<evidence type="ECO:0000256" key="7">
    <source>
        <dbReference type="ARBA" id="ARBA00022741"/>
    </source>
</evidence>
<keyword evidence="4" id="KW-1003">Cell membrane</keyword>
<dbReference type="CDD" id="cd00082">
    <property type="entry name" value="HisKA"/>
    <property type="match status" value="1"/>
</dbReference>
<keyword evidence="7" id="KW-0547">Nucleotide-binding</keyword>
<dbReference type="Pfam" id="PF00072">
    <property type="entry name" value="Response_reg"/>
    <property type="match status" value="1"/>
</dbReference>
<keyword evidence="5 13" id="KW-0597">Phosphoprotein</keyword>
<dbReference type="RefSeq" id="WP_093473869.1">
    <property type="nucleotide sequence ID" value="NZ_FOUI01000004.1"/>
</dbReference>
<dbReference type="Gene3D" id="3.30.565.10">
    <property type="entry name" value="Histidine kinase-like ATPase, C-terminal domain"/>
    <property type="match status" value="1"/>
</dbReference>
<dbReference type="EMBL" id="FOUI01000004">
    <property type="protein sequence ID" value="SFM37545.1"/>
    <property type="molecule type" value="Genomic_DNA"/>
</dbReference>
<dbReference type="Gene3D" id="1.10.287.130">
    <property type="match status" value="1"/>
</dbReference>
<evidence type="ECO:0000256" key="10">
    <source>
        <dbReference type="ARBA" id="ARBA00023012"/>
    </source>
</evidence>
<gene>
    <name evidence="19" type="ORF">SAMN05216217_10478</name>
</gene>
<dbReference type="SUPFAM" id="SSF47384">
    <property type="entry name" value="Homodimeric domain of signal transducing histidine kinase"/>
    <property type="match status" value="1"/>
</dbReference>
<feature type="transmembrane region" description="Helical" evidence="15">
    <location>
        <begin position="163"/>
        <end position="186"/>
    </location>
</feature>
<keyword evidence="6" id="KW-0808">Transferase</keyword>
<dbReference type="SMART" id="SM00387">
    <property type="entry name" value="HATPase_c"/>
    <property type="match status" value="1"/>
</dbReference>
<evidence type="ECO:0000259" key="18">
    <source>
        <dbReference type="PROSITE" id="PS50885"/>
    </source>
</evidence>
<proteinExistence type="predicted"/>
<dbReference type="PANTHER" id="PTHR45339">
    <property type="entry name" value="HYBRID SIGNAL TRANSDUCTION HISTIDINE KINASE J"/>
    <property type="match status" value="1"/>
</dbReference>
<evidence type="ECO:0000313" key="20">
    <source>
        <dbReference type="Proteomes" id="UP000243629"/>
    </source>
</evidence>
<comment type="catalytic activity">
    <reaction evidence="1">
        <text>ATP + protein L-histidine = ADP + protein N-phospho-L-histidine.</text>
        <dbReference type="EC" id="2.7.13.3"/>
    </reaction>
</comment>
<dbReference type="Gene3D" id="6.10.340.10">
    <property type="match status" value="1"/>
</dbReference>
<dbReference type="InterPro" id="IPR036097">
    <property type="entry name" value="HisK_dim/P_sf"/>
</dbReference>
<dbReference type="FunFam" id="1.10.287.130:FF:000002">
    <property type="entry name" value="Two-component osmosensing histidine kinase"/>
    <property type="match status" value="1"/>
</dbReference>
<evidence type="ECO:0000256" key="15">
    <source>
        <dbReference type="SAM" id="Phobius"/>
    </source>
</evidence>
<dbReference type="Pfam" id="PF00672">
    <property type="entry name" value="HAMP"/>
    <property type="match status" value="1"/>
</dbReference>
<reference evidence="20" key="1">
    <citation type="submission" date="2016-10" db="EMBL/GenBank/DDBJ databases">
        <authorList>
            <person name="Varghese N."/>
            <person name="Submissions S."/>
        </authorList>
    </citation>
    <scope>NUCLEOTIDE SEQUENCE [LARGE SCALE GENOMIC DNA]</scope>
    <source>
        <strain evidence="20">DSM 24213</strain>
    </source>
</reference>
<dbReference type="InterPro" id="IPR003594">
    <property type="entry name" value="HATPase_dom"/>
</dbReference>
<name>A0A1I4QCU5_9GAMM</name>
<evidence type="ECO:0000256" key="14">
    <source>
        <dbReference type="SAM" id="Coils"/>
    </source>
</evidence>
<dbReference type="SMART" id="SM00304">
    <property type="entry name" value="HAMP"/>
    <property type="match status" value="1"/>
</dbReference>
<feature type="coiled-coil region" evidence="14">
    <location>
        <begin position="234"/>
        <end position="261"/>
    </location>
</feature>
<evidence type="ECO:0000256" key="3">
    <source>
        <dbReference type="ARBA" id="ARBA00012438"/>
    </source>
</evidence>
<dbReference type="SUPFAM" id="SSF52172">
    <property type="entry name" value="CheY-like"/>
    <property type="match status" value="1"/>
</dbReference>
<dbReference type="InterPro" id="IPR003660">
    <property type="entry name" value="HAMP_dom"/>
</dbReference>
<accession>A0A1I4QCU5</accession>
<evidence type="ECO:0000259" key="17">
    <source>
        <dbReference type="PROSITE" id="PS50110"/>
    </source>
</evidence>
<keyword evidence="9" id="KW-0067">ATP-binding</keyword>
<dbReference type="PROSITE" id="PS50109">
    <property type="entry name" value="HIS_KIN"/>
    <property type="match status" value="1"/>
</dbReference>
<feature type="domain" description="Response regulatory" evidence="17">
    <location>
        <begin position="512"/>
        <end position="633"/>
    </location>
</feature>
<dbReference type="InterPro" id="IPR003661">
    <property type="entry name" value="HisK_dim/P_dom"/>
</dbReference>
<keyword evidence="10" id="KW-0902">Two-component regulatory system</keyword>
<evidence type="ECO:0000256" key="9">
    <source>
        <dbReference type="ARBA" id="ARBA00022840"/>
    </source>
</evidence>
<dbReference type="Gene3D" id="3.40.50.2300">
    <property type="match status" value="1"/>
</dbReference>
<dbReference type="InterPro" id="IPR036890">
    <property type="entry name" value="HATPase_C_sf"/>
</dbReference>
<feature type="modified residue" description="4-aspartylphosphate" evidence="13">
    <location>
        <position position="563"/>
    </location>
</feature>
<dbReference type="SMART" id="SM00448">
    <property type="entry name" value="REC"/>
    <property type="match status" value="1"/>
</dbReference>
<dbReference type="STRING" id="1720063.SAMN05216217_10478"/>
<dbReference type="CDD" id="cd17546">
    <property type="entry name" value="REC_hyHK_CKI1_RcsC-like"/>
    <property type="match status" value="1"/>
</dbReference>
<organism evidence="19 20">
    <name type="scientific">Halopseudomonas yangmingensis</name>
    <dbReference type="NCBI Taxonomy" id="1720063"/>
    <lineage>
        <taxon>Bacteria</taxon>
        <taxon>Pseudomonadati</taxon>
        <taxon>Pseudomonadota</taxon>
        <taxon>Gammaproteobacteria</taxon>
        <taxon>Pseudomonadales</taxon>
        <taxon>Pseudomonadaceae</taxon>
        <taxon>Halopseudomonas</taxon>
    </lineage>
</organism>
<dbReference type="SUPFAM" id="SSF158472">
    <property type="entry name" value="HAMP domain-like"/>
    <property type="match status" value="1"/>
</dbReference>
<evidence type="ECO:0000313" key="19">
    <source>
        <dbReference type="EMBL" id="SFM37545.1"/>
    </source>
</evidence>
<dbReference type="InterPro" id="IPR005467">
    <property type="entry name" value="His_kinase_dom"/>
</dbReference>
<protein>
    <recommendedName>
        <fullName evidence="12">Sensory/regulatory protein RpfC</fullName>
        <ecNumber evidence="3">2.7.13.3</ecNumber>
    </recommendedName>
</protein>
<evidence type="ECO:0000256" key="1">
    <source>
        <dbReference type="ARBA" id="ARBA00000085"/>
    </source>
</evidence>
<dbReference type="AlphaFoldDB" id="A0A1I4QCU5"/>
<keyword evidence="4" id="KW-0997">Cell inner membrane</keyword>
<dbReference type="PROSITE" id="PS50885">
    <property type="entry name" value="HAMP"/>
    <property type="match status" value="1"/>
</dbReference>